<protein>
    <recommendedName>
        <fullName evidence="3">Type I-E CRISPR-associated protein Cas6/Cse3/CasE</fullName>
    </recommendedName>
</protein>
<dbReference type="AlphaFoldDB" id="Q21QB0"/>
<dbReference type="Proteomes" id="UP000008332">
    <property type="component" value="Plasmid unnamed1"/>
</dbReference>
<dbReference type="OrthoDB" id="9795689at2"/>
<reference evidence="2" key="1">
    <citation type="submission" date="2006-02" db="EMBL/GenBank/DDBJ databases">
        <title>Complete sequence of plasmid 1 of Rhodoferax ferrireducens DSM 15236.</title>
        <authorList>
            <person name="Copeland A."/>
            <person name="Lucas S."/>
            <person name="Lapidus A."/>
            <person name="Barry K."/>
            <person name="Detter J.C."/>
            <person name="Glavina del Rio T."/>
            <person name="Hammon N."/>
            <person name="Israni S."/>
            <person name="Pitluck S."/>
            <person name="Brettin T."/>
            <person name="Bruce D."/>
            <person name="Han C."/>
            <person name="Tapia R."/>
            <person name="Gilna P."/>
            <person name="Kiss H."/>
            <person name="Schmutz J."/>
            <person name="Larimer F."/>
            <person name="Land M."/>
            <person name="Kyrpides N."/>
            <person name="Ivanova N."/>
            <person name="Richardson P."/>
        </authorList>
    </citation>
    <scope>NUCLEOTIDE SEQUENCE [LARGE SCALE GENOMIC DNA]</scope>
    <source>
        <strain evidence="2">ATCC BAA-621 / DSM 15236 / T118</strain>
        <plasmid evidence="2">Plasmid pDSM15236</plasmid>
    </source>
</reference>
<dbReference type="EMBL" id="CP000268">
    <property type="protein sequence ID" value="ABD72035.1"/>
    <property type="molecule type" value="Genomic_DNA"/>
</dbReference>
<dbReference type="Gene3D" id="3.30.70.1210">
    <property type="entry name" value="Crispr-associated protein, domain 2"/>
    <property type="match status" value="1"/>
</dbReference>
<gene>
    <name evidence="1" type="ordered locus">Rfer_4349</name>
</gene>
<dbReference type="SUPFAM" id="SSF117987">
    <property type="entry name" value="CRISPR-associated protein"/>
    <property type="match status" value="1"/>
</dbReference>
<proteinExistence type="predicted"/>
<dbReference type="Pfam" id="PF08798">
    <property type="entry name" value="CRISPR_assoc"/>
    <property type="match status" value="1"/>
</dbReference>
<dbReference type="InterPro" id="IPR010179">
    <property type="entry name" value="CRISPR-assoc_prot_Cse3"/>
</dbReference>
<evidence type="ECO:0000313" key="2">
    <source>
        <dbReference type="Proteomes" id="UP000008332"/>
    </source>
</evidence>
<evidence type="ECO:0008006" key="3">
    <source>
        <dbReference type="Google" id="ProtNLM"/>
    </source>
</evidence>
<dbReference type="KEGG" id="rfr:Rfer_4349"/>
<accession>Q21QB0</accession>
<evidence type="ECO:0000313" key="1">
    <source>
        <dbReference type="EMBL" id="ABD72035.1"/>
    </source>
</evidence>
<keyword evidence="2" id="KW-1185">Reference proteome</keyword>
<dbReference type="HOGENOM" id="CLU_1495089_0_0_4"/>
<keyword evidence="1" id="KW-0614">Plasmid</keyword>
<name>Q21QB0_ALBFT</name>
<organism evidence="1 2">
    <name type="scientific">Albidiferax ferrireducens (strain ATCC BAA-621 / DSM 15236 / T118)</name>
    <name type="common">Rhodoferax ferrireducens</name>
    <dbReference type="NCBI Taxonomy" id="338969"/>
    <lineage>
        <taxon>Bacteria</taxon>
        <taxon>Pseudomonadati</taxon>
        <taxon>Pseudomonadota</taxon>
        <taxon>Betaproteobacteria</taxon>
        <taxon>Burkholderiales</taxon>
        <taxon>Comamonadaceae</taxon>
        <taxon>Rhodoferax</taxon>
    </lineage>
</organism>
<geneLocation type="plasmid" evidence="2">
    <name>pDSM15236</name>
</geneLocation>
<sequence length="180" mass="19859">MPGLGEHLPRELLIALPDIETDLYRIHQLVWQHVARAVESQGRFARPEFIYRIDGGMIRVRGNLPKNKTSVSAFRANAPVHLDLAAVWGSEHENAVPEAHLADWCAEKIESAGFKVASLAVTNFQYRCGVKHATDNRQNIRIPVASVTTTVTAGDTLACALTWRQGIGRGKRFGLGMLAH</sequence>